<keyword evidence="1" id="KW-1133">Transmembrane helix</keyword>
<protein>
    <submittedName>
        <fullName evidence="2">Uncharacterized protein</fullName>
    </submittedName>
</protein>
<dbReference type="EMBL" id="MLHK01000034">
    <property type="protein sequence ID" value="OOF45294.1"/>
    <property type="molecule type" value="Genomic_DNA"/>
</dbReference>
<dbReference type="Proteomes" id="UP000188728">
    <property type="component" value="Unassembled WGS sequence"/>
</dbReference>
<keyword evidence="1" id="KW-0472">Membrane</keyword>
<keyword evidence="1" id="KW-0812">Transmembrane</keyword>
<dbReference type="Gene3D" id="3.30.1890.10">
    <property type="entry name" value="FepE-like"/>
    <property type="match status" value="1"/>
</dbReference>
<organism evidence="2 3">
    <name type="scientific">Rodentibacter trehalosifermentans</name>
    <dbReference type="NCBI Taxonomy" id="1908263"/>
    <lineage>
        <taxon>Bacteria</taxon>
        <taxon>Pseudomonadati</taxon>
        <taxon>Pseudomonadota</taxon>
        <taxon>Gammaproteobacteria</taxon>
        <taxon>Pasteurellales</taxon>
        <taxon>Pasteurellaceae</taxon>
        <taxon>Rodentibacter</taxon>
    </lineage>
</organism>
<accession>A0A1V3ITM4</accession>
<dbReference type="AlphaFoldDB" id="A0A1V3ITM4"/>
<sequence>MSFLQKLKTVIISTALCAGIGYASSYWLNPKWKIEAEITHPRLSELGNYYSLFSMYHLIKGKDNAENKVPEWIYQNFTEQLVSYNNLKQFWENTPYYKQKIGESPTSNAELLNDLIKNTHFQPLNDNTGKITLILNESEGAQALLSSLLENNNTLTRKVMYDDLILQWKNLFTQVKTATELNLGYIPYGGAVERQDWQGKLNMMKSVSPLDEQFTAYHFTKTPQAPEATGRNSWHGIGAGIGLLLGLCRFLFLRKQKTIDLS</sequence>
<name>A0A1V3ITM4_9PAST</name>
<reference evidence="2 3" key="1">
    <citation type="submission" date="2016-10" db="EMBL/GenBank/DDBJ databases">
        <title>Rodentibacter gen. nov. and new species.</title>
        <authorList>
            <person name="Christensen H."/>
        </authorList>
    </citation>
    <scope>NUCLEOTIDE SEQUENCE [LARGE SCALE GENOMIC DNA]</scope>
    <source>
        <strain evidence="2 3">H1983213011</strain>
    </source>
</reference>
<dbReference type="RefSeq" id="WP_077474168.1">
    <property type="nucleotide sequence ID" value="NZ_MLHK01000034.1"/>
</dbReference>
<feature type="transmembrane region" description="Helical" evidence="1">
    <location>
        <begin position="233"/>
        <end position="252"/>
    </location>
</feature>
<evidence type="ECO:0000313" key="2">
    <source>
        <dbReference type="EMBL" id="OOF45294.1"/>
    </source>
</evidence>
<evidence type="ECO:0000313" key="3">
    <source>
        <dbReference type="Proteomes" id="UP000188728"/>
    </source>
</evidence>
<comment type="caution">
    <text evidence="2">The sequence shown here is derived from an EMBL/GenBank/DDBJ whole genome shotgun (WGS) entry which is preliminary data.</text>
</comment>
<dbReference type="SUPFAM" id="SSF160355">
    <property type="entry name" value="Bacterial polysaccharide co-polymerase-like"/>
    <property type="match status" value="1"/>
</dbReference>
<proteinExistence type="predicted"/>
<gene>
    <name evidence="2" type="ORF">BKK51_07005</name>
</gene>
<evidence type="ECO:0000256" key="1">
    <source>
        <dbReference type="SAM" id="Phobius"/>
    </source>
</evidence>